<accession>A0A9P6CLM3</accession>
<protein>
    <submittedName>
        <fullName evidence="1">Homoserine O-acetyltransferase</fullName>
    </submittedName>
</protein>
<comment type="caution">
    <text evidence="1">The sequence shown here is derived from an EMBL/GenBank/DDBJ whole genome shotgun (WGS) entry which is preliminary data.</text>
</comment>
<dbReference type="PANTHER" id="PTHR32268:SF15">
    <property type="entry name" value="HOMOSERINE ACETYLTRANSFERASE FAMILY PROTEIN (AFU_ORTHOLOGUE AFUA_1G15350)"/>
    <property type="match status" value="1"/>
</dbReference>
<reference evidence="1" key="1">
    <citation type="submission" date="2020-11" db="EMBL/GenBank/DDBJ databases">
        <authorList>
            <consortium name="DOE Joint Genome Institute"/>
            <person name="Ahrendt S."/>
            <person name="Riley R."/>
            <person name="Andreopoulos W."/>
            <person name="Labutti K."/>
            <person name="Pangilinan J."/>
            <person name="Ruiz-Duenas F.J."/>
            <person name="Barrasa J.M."/>
            <person name="Sanchez-Garcia M."/>
            <person name="Camarero S."/>
            <person name="Miyauchi S."/>
            <person name="Serrano A."/>
            <person name="Linde D."/>
            <person name="Babiker R."/>
            <person name="Drula E."/>
            <person name="Ayuso-Fernandez I."/>
            <person name="Pacheco R."/>
            <person name="Padilla G."/>
            <person name="Ferreira P."/>
            <person name="Barriuso J."/>
            <person name="Kellner H."/>
            <person name="Castanera R."/>
            <person name="Alfaro M."/>
            <person name="Ramirez L."/>
            <person name="Pisabarro A.G."/>
            <person name="Kuo A."/>
            <person name="Tritt A."/>
            <person name="Lipzen A."/>
            <person name="He G."/>
            <person name="Yan M."/>
            <person name="Ng V."/>
            <person name="Cullen D."/>
            <person name="Martin F."/>
            <person name="Rosso M.-N."/>
            <person name="Henrissat B."/>
            <person name="Hibbett D."/>
            <person name="Martinez A.T."/>
            <person name="Grigoriev I.V."/>
        </authorList>
    </citation>
    <scope>NUCLEOTIDE SEQUENCE</scope>
    <source>
        <strain evidence="1">CBS 247.69</strain>
    </source>
</reference>
<dbReference type="SUPFAM" id="SSF53474">
    <property type="entry name" value="alpha/beta-Hydrolases"/>
    <property type="match status" value="1"/>
</dbReference>
<dbReference type="EMBL" id="MU150250">
    <property type="protein sequence ID" value="KAF9465039.1"/>
    <property type="molecule type" value="Genomic_DNA"/>
</dbReference>
<name>A0A9P6CLM3_9AGAR</name>
<dbReference type="InterPro" id="IPR029058">
    <property type="entry name" value="AB_hydrolase_fold"/>
</dbReference>
<gene>
    <name evidence="1" type="ORF">BDZ94DRAFT_1281683</name>
</gene>
<dbReference type="GO" id="GO:0016747">
    <property type="term" value="F:acyltransferase activity, transferring groups other than amino-acyl groups"/>
    <property type="evidence" value="ECO:0007669"/>
    <property type="project" value="InterPro"/>
</dbReference>
<dbReference type="OrthoDB" id="9972683at2759"/>
<evidence type="ECO:0000313" key="1">
    <source>
        <dbReference type="EMBL" id="KAF9465039.1"/>
    </source>
</evidence>
<sequence length="323" mass="35938">MTAPPAQTQYYHHGRFRVAGGVLPDAITAYRTYGDPGNPCIIFPTSYSAKLDGQARRVGENKALNPKKYFIVTFATFCNGEPSPYNGPYFPAISYEDNILGVKKIFMAFGFSMGGQQAYHWAVVFPDFVERYVVICGSAKTSIHNKAFLEGPKAALLASKDFEDGHYKTNPERGIRAFARVWSAWAYGQSFFRGKEFEEGGAYPNLESFFKEKWEQNFLGAWDANDMLALLETWYTGDISIVRHGGNLGACLADIKARGLILPCQTDLYFPPEDSIMEGGHLKERGRIAVIPSTWGHMAGTGANPEADAFIQGEVMRFMEEPL</sequence>
<evidence type="ECO:0000313" key="2">
    <source>
        <dbReference type="Proteomes" id="UP000807353"/>
    </source>
</evidence>
<dbReference type="InterPro" id="IPR008220">
    <property type="entry name" value="HAT_MetX-like"/>
</dbReference>
<dbReference type="Gene3D" id="3.40.50.1820">
    <property type="entry name" value="alpha/beta hydrolase"/>
    <property type="match status" value="1"/>
</dbReference>
<dbReference type="PANTHER" id="PTHR32268">
    <property type="entry name" value="HOMOSERINE O-ACETYLTRANSFERASE"/>
    <property type="match status" value="1"/>
</dbReference>
<organism evidence="1 2">
    <name type="scientific">Collybia nuda</name>
    <dbReference type="NCBI Taxonomy" id="64659"/>
    <lineage>
        <taxon>Eukaryota</taxon>
        <taxon>Fungi</taxon>
        <taxon>Dikarya</taxon>
        <taxon>Basidiomycota</taxon>
        <taxon>Agaricomycotina</taxon>
        <taxon>Agaricomycetes</taxon>
        <taxon>Agaricomycetidae</taxon>
        <taxon>Agaricales</taxon>
        <taxon>Tricholomatineae</taxon>
        <taxon>Clitocybaceae</taxon>
        <taxon>Collybia</taxon>
    </lineage>
</organism>
<proteinExistence type="predicted"/>
<keyword evidence="2" id="KW-1185">Reference proteome</keyword>
<dbReference type="AlphaFoldDB" id="A0A9P6CLM3"/>
<dbReference type="Proteomes" id="UP000807353">
    <property type="component" value="Unassembled WGS sequence"/>
</dbReference>